<dbReference type="KEGG" id="sawl:NGM29_01085"/>
<dbReference type="AlphaFoldDB" id="A0A9E7N8U6"/>
<evidence type="ECO:0000313" key="2">
    <source>
        <dbReference type="Proteomes" id="UP001056855"/>
    </source>
</evidence>
<organism evidence="1 2">
    <name type="scientific">Natronosalvus rutilus</name>
    <dbReference type="NCBI Taxonomy" id="2953753"/>
    <lineage>
        <taxon>Archaea</taxon>
        <taxon>Methanobacteriati</taxon>
        <taxon>Methanobacteriota</taxon>
        <taxon>Stenosarchaea group</taxon>
        <taxon>Halobacteria</taxon>
        <taxon>Halobacteriales</taxon>
        <taxon>Natrialbaceae</taxon>
        <taxon>Natronosalvus</taxon>
    </lineage>
</organism>
<dbReference type="InterPro" id="IPR013078">
    <property type="entry name" value="His_Pase_superF_clade-1"/>
</dbReference>
<dbReference type="Gene3D" id="3.40.50.1240">
    <property type="entry name" value="Phosphoglycerate mutase-like"/>
    <property type="match status" value="1"/>
</dbReference>
<dbReference type="GeneID" id="73288597"/>
<protein>
    <submittedName>
        <fullName evidence="1">Histidine phosphatase family protein</fullName>
    </submittedName>
</protein>
<keyword evidence="2" id="KW-1185">Reference proteome</keyword>
<evidence type="ECO:0000313" key="1">
    <source>
        <dbReference type="EMBL" id="UTF53909.1"/>
    </source>
</evidence>
<reference evidence="1" key="1">
    <citation type="submission" date="2022-06" db="EMBL/GenBank/DDBJ databases">
        <title>Diverse halophilic archaea isolated from saline environments.</title>
        <authorList>
            <person name="Cui H.-L."/>
        </authorList>
    </citation>
    <scope>NUCLEOTIDE SEQUENCE</scope>
    <source>
        <strain evidence="1">WLHS1</strain>
    </source>
</reference>
<sequence>MTASPTTDATTLTFVRHAHSPYVPNREAERGLSGRGRRDAAQVADVLARDDRTVDAVVSSPYARAVETVQPIAEAVGTSVVTDDGFRERALARSHVEDFEVAIERVWSEPTFAWPGGESNDGAQVRGLEAVERTLERWPGDHVIVGTHGNLLALILRAYDDRYDFDFWREMAMPDVYQVSYRCGTPEQITRIDPGARGTGD</sequence>
<dbReference type="CDD" id="cd07067">
    <property type="entry name" value="HP_PGM_like"/>
    <property type="match status" value="1"/>
</dbReference>
<gene>
    <name evidence="1" type="ORF">NGM29_01085</name>
</gene>
<dbReference type="SUPFAM" id="SSF53254">
    <property type="entry name" value="Phosphoglycerate mutase-like"/>
    <property type="match status" value="1"/>
</dbReference>
<dbReference type="EMBL" id="CP100355">
    <property type="protein sequence ID" value="UTF53909.1"/>
    <property type="molecule type" value="Genomic_DNA"/>
</dbReference>
<proteinExistence type="predicted"/>
<name>A0A9E7N8U6_9EURY</name>
<accession>A0A9E7N8U6</accession>
<dbReference type="Proteomes" id="UP001056855">
    <property type="component" value="Chromosome"/>
</dbReference>
<dbReference type="GO" id="GO:0005737">
    <property type="term" value="C:cytoplasm"/>
    <property type="evidence" value="ECO:0007669"/>
    <property type="project" value="TreeGrafter"/>
</dbReference>
<dbReference type="RefSeq" id="WP_254158426.1">
    <property type="nucleotide sequence ID" value="NZ_CP100355.1"/>
</dbReference>
<dbReference type="InterPro" id="IPR050275">
    <property type="entry name" value="PGM_Phosphatase"/>
</dbReference>
<dbReference type="SMART" id="SM00855">
    <property type="entry name" value="PGAM"/>
    <property type="match status" value="1"/>
</dbReference>
<dbReference type="InterPro" id="IPR029033">
    <property type="entry name" value="His_PPase_superfam"/>
</dbReference>
<dbReference type="PANTHER" id="PTHR48100:SF59">
    <property type="entry name" value="ADENOSYLCOBALAMIN_ALPHA-RIBAZOLE PHOSPHATASE"/>
    <property type="match status" value="1"/>
</dbReference>
<dbReference type="PANTHER" id="PTHR48100">
    <property type="entry name" value="BROAD-SPECIFICITY PHOSPHATASE YOR283W-RELATED"/>
    <property type="match status" value="1"/>
</dbReference>
<dbReference type="GO" id="GO:0016791">
    <property type="term" value="F:phosphatase activity"/>
    <property type="evidence" value="ECO:0007669"/>
    <property type="project" value="TreeGrafter"/>
</dbReference>
<dbReference type="Pfam" id="PF00300">
    <property type="entry name" value="His_Phos_1"/>
    <property type="match status" value="1"/>
</dbReference>